<evidence type="ECO:0000256" key="6">
    <source>
        <dbReference type="ARBA" id="ARBA00022989"/>
    </source>
</evidence>
<keyword evidence="7 9" id="KW-0472">Membrane</keyword>
<keyword evidence="11" id="KW-1185">Reference proteome</keyword>
<dbReference type="CDD" id="cd06582">
    <property type="entry name" value="TM_PBP1_LivH_like"/>
    <property type="match status" value="1"/>
</dbReference>
<evidence type="ECO:0000313" key="11">
    <source>
        <dbReference type="Proteomes" id="UP000076268"/>
    </source>
</evidence>
<feature type="transmembrane region" description="Helical" evidence="9">
    <location>
        <begin position="146"/>
        <end position="164"/>
    </location>
</feature>
<evidence type="ECO:0000256" key="7">
    <source>
        <dbReference type="ARBA" id="ARBA00023136"/>
    </source>
</evidence>
<dbReference type="Proteomes" id="UP000076268">
    <property type="component" value="Unassembled WGS sequence"/>
</dbReference>
<dbReference type="InterPro" id="IPR001851">
    <property type="entry name" value="ABC_transp_permease"/>
</dbReference>
<organism evidence="10 11">
    <name type="scientific">Anaerosporomusa subterranea</name>
    <dbReference type="NCBI Taxonomy" id="1794912"/>
    <lineage>
        <taxon>Bacteria</taxon>
        <taxon>Bacillati</taxon>
        <taxon>Bacillota</taxon>
        <taxon>Negativicutes</taxon>
        <taxon>Acetonemataceae</taxon>
        <taxon>Anaerosporomusa</taxon>
    </lineage>
</organism>
<evidence type="ECO:0000256" key="8">
    <source>
        <dbReference type="ARBA" id="ARBA00037998"/>
    </source>
</evidence>
<evidence type="ECO:0000256" key="2">
    <source>
        <dbReference type="ARBA" id="ARBA00022448"/>
    </source>
</evidence>
<keyword evidence="5" id="KW-0029">Amino-acid transport</keyword>
<dbReference type="RefSeq" id="WP_066243554.1">
    <property type="nucleotide sequence ID" value="NZ_LSGP01000020.1"/>
</dbReference>
<evidence type="ECO:0000256" key="5">
    <source>
        <dbReference type="ARBA" id="ARBA00022970"/>
    </source>
</evidence>
<evidence type="ECO:0000256" key="9">
    <source>
        <dbReference type="SAM" id="Phobius"/>
    </source>
</evidence>
<evidence type="ECO:0000256" key="3">
    <source>
        <dbReference type="ARBA" id="ARBA00022475"/>
    </source>
</evidence>
<keyword evidence="4 9" id="KW-0812">Transmembrane</keyword>
<keyword evidence="6 9" id="KW-1133">Transmembrane helix</keyword>
<dbReference type="InterPro" id="IPR052157">
    <property type="entry name" value="BCAA_transport_permease"/>
</dbReference>
<evidence type="ECO:0000313" key="10">
    <source>
        <dbReference type="EMBL" id="KYZ75779.1"/>
    </source>
</evidence>
<reference evidence="10 11" key="1">
    <citation type="submission" date="2016-02" db="EMBL/GenBank/DDBJ databases">
        <title>Anaerosporomusa subterraneum gen. nov., sp. nov., a spore-forming obligate anaerobe isolated from saprolite.</title>
        <authorList>
            <person name="Choi J.K."/>
            <person name="Shah M."/>
            <person name="Yee N."/>
        </authorList>
    </citation>
    <scope>NUCLEOTIDE SEQUENCE [LARGE SCALE GENOMIC DNA]</scope>
    <source>
        <strain evidence="10 11">RU4</strain>
    </source>
</reference>
<dbReference type="GO" id="GO:0022857">
    <property type="term" value="F:transmembrane transporter activity"/>
    <property type="evidence" value="ECO:0007669"/>
    <property type="project" value="InterPro"/>
</dbReference>
<feature type="transmembrane region" description="Helical" evidence="9">
    <location>
        <begin position="231"/>
        <end position="254"/>
    </location>
</feature>
<accession>A0A154BPF2</accession>
<sequence length="296" mass="31866">MEFTTFVQLLIGGLSIGALYALPALGITLIWNAAGVFNFANGEFVMISSFMIYTLYLSMKLPFVGALLITVCFMFLFGVLIEKTIVNTLRRQNAPAIKALVSFIALSIFIRNAARFVWGTAPRTIENPFGSKPFELLPGIFVMPHSIWIIGICVVVMLLLLALFKATKLGIAMRATTQNRTVAALMGVNTSWMVSLVFGLSSIIAGIAGALSGAVFFITLDMGIMFGTKAFAANIIGGFGNPMGAIVGGLILGVTETLGASFISSMYKDVITFTLLLLFLLFKPKGLFKLDIVDKV</sequence>
<feature type="transmembrane region" description="Helical" evidence="9">
    <location>
        <begin position="38"/>
        <end position="57"/>
    </location>
</feature>
<dbReference type="STRING" id="1794912.AXX12_11270"/>
<dbReference type="OrthoDB" id="9807115at2"/>
<protein>
    <recommendedName>
        <fullName evidence="12">ABC transporter permease</fullName>
    </recommendedName>
</protein>
<comment type="similarity">
    <text evidence="8">Belongs to the binding-protein-dependent transport system permease family. LivHM subfamily.</text>
</comment>
<dbReference type="PANTHER" id="PTHR11795">
    <property type="entry name" value="BRANCHED-CHAIN AMINO ACID TRANSPORT SYSTEM PERMEASE PROTEIN LIVH"/>
    <property type="match status" value="1"/>
</dbReference>
<dbReference type="AlphaFoldDB" id="A0A154BPF2"/>
<evidence type="ECO:0000256" key="4">
    <source>
        <dbReference type="ARBA" id="ARBA00022692"/>
    </source>
</evidence>
<feature type="transmembrane region" description="Helical" evidence="9">
    <location>
        <begin position="6"/>
        <end position="31"/>
    </location>
</feature>
<evidence type="ECO:0000256" key="1">
    <source>
        <dbReference type="ARBA" id="ARBA00004651"/>
    </source>
</evidence>
<dbReference type="GO" id="GO:0006865">
    <property type="term" value="P:amino acid transport"/>
    <property type="evidence" value="ECO:0007669"/>
    <property type="project" value="UniProtKB-KW"/>
</dbReference>
<dbReference type="Pfam" id="PF02653">
    <property type="entry name" value="BPD_transp_2"/>
    <property type="match status" value="1"/>
</dbReference>
<comment type="caution">
    <text evidence="10">The sequence shown here is derived from an EMBL/GenBank/DDBJ whole genome shotgun (WGS) entry which is preliminary data.</text>
</comment>
<keyword evidence="3" id="KW-1003">Cell membrane</keyword>
<keyword evidence="2" id="KW-0813">Transport</keyword>
<feature type="transmembrane region" description="Helical" evidence="9">
    <location>
        <begin position="63"/>
        <end position="81"/>
    </location>
</feature>
<comment type="subcellular location">
    <subcellularLocation>
        <location evidence="1">Cell membrane</location>
        <topology evidence="1">Multi-pass membrane protein</topology>
    </subcellularLocation>
</comment>
<dbReference type="EMBL" id="LSGP01000020">
    <property type="protein sequence ID" value="KYZ75779.1"/>
    <property type="molecule type" value="Genomic_DNA"/>
</dbReference>
<feature type="transmembrane region" description="Helical" evidence="9">
    <location>
        <begin position="266"/>
        <end position="282"/>
    </location>
</feature>
<gene>
    <name evidence="10" type="ORF">AXX12_11270</name>
</gene>
<name>A0A154BPF2_ANASB</name>
<evidence type="ECO:0008006" key="12">
    <source>
        <dbReference type="Google" id="ProtNLM"/>
    </source>
</evidence>
<feature type="transmembrane region" description="Helical" evidence="9">
    <location>
        <begin position="196"/>
        <end position="219"/>
    </location>
</feature>
<proteinExistence type="inferred from homology"/>
<dbReference type="GO" id="GO:0005886">
    <property type="term" value="C:plasma membrane"/>
    <property type="evidence" value="ECO:0007669"/>
    <property type="project" value="UniProtKB-SubCell"/>
</dbReference>
<dbReference type="PANTHER" id="PTHR11795:SF445">
    <property type="entry name" value="AMINO ACID ABC TRANSPORTER PERMEASE PROTEIN"/>
    <property type="match status" value="1"/>
</dbReference>